<comment type="subcellular location">
    <subcellularLocation>
        <location evidence="1">Membrane</location>
        <topology evidence="1">Multi-pass membrane protein</topology>
    </subcellularLocation>
</comment>
<evidence type="ECO:0000256" key="3">
    <source>
        <dbReference type="ARBA" id="ARBA00022989"/>
    </source>
</evidence>
<evidence type="ECO:0000313" key="8">
    <source>
        <dbReference type="Proteomes" id="UP001194746"/>
    </source>
</evidence>
<comment type="caution">
    <text evidence="7">The sequence shown here is derived from an EMBL/GenBank/DDBJ whole genome shotgun (WGS) entry which is preliminary data.</text>
</comment>
<reference evidence="7" key="2">
    <citation type="submission" date="2020-02" db="EMBL/GenBank/DDBJ databases">
        <authorList>
            <person name="Gilchrist C.L.M."/>
            <person name="Chooi Y.-H."/>
        </authorList>
    </citation>
    <scope>NUCLEOTIDE SEQUENCE</scope>
    <source>
        <strain evidence="7">MST-FP2251</strain>
    </source>
</reference>
<accession>A0AAD4GSX2</accession>
<proteinExistence type="predicted"/>
<evidence type="ECO:0000256" key="6">
    <source>
        <dbReference type="SAM" id="Phobius"/>
    </source>
</evidence>
<keyword evidence="4 6" id="KW-0472">Membrane</keyword>
<feature type="transmembrane region" description="Helical" evidence="6">
    <location>
        <begin position="52"/>
        <end position="76"/>
    </location>
</feature>
<dbReference type="InterPro" id="IPR035952">
    <property type="entry name" value="Rhomboid-like_sf"/>
</dbReference>
<reference evidence="7" key="1">
    <citation type="journal article" date="2019" name="Beilstein J. Org. Chem.">
        <title>Nanangenines: drimane sesquiterpenoids as the dominant metabolite cohort of a novel Australian fungus, Aspergillus nanangensis.</title>
        <authorList>
            <person name="Lacey H.J."/>
            <person name="Gilchrist C.L.M."/>
            <person name="Crombie A."/>
            <person name="Kalaitzis J.A."/>
            <person name="Vuong D."/>
            <person name="Rutledge P.J."/>
            <person name="Turner P."/>
            <person name="Pitt J.I."/>
            <person name="Lacey E."/>
            <person name="Chooi Y.H."/>
            <person name="Piggott A.M."/>
        </authorList>
    </citation>
    <scope>NUCLEOTIDE SEQUENCE</scope>
    <source>
        <strain evidence="7">MST-FP2251</strain>
    </source>
</reference>
<keyword evidence="8" id="KW-1185">Reference proteome</keyword>
<dbReference type="Proteomes" id="UP001194746">
    <property type="component" value="Unassembled WGS sequence"/>
</dbReference>
<sequence>MLTSGLTNTPLTKLLLIYTIASSVALSILDLKHLPTIHVVPHVWQYGQFWRLFIWQIAGFTNSTEALFAAMLAYHLRVVERAWGKRKMATFILTTLPFTTFLPPLLLMLVLRPLSLNRYNYLPSGPTATIFALLAQYHASIPHTFRYRVSTGSAAKADPLPPATTTDYSGAAAAAAAATTSADGSATTATTTTTPTGKRSLTVFLSDKSTTYLVAAQLACSQFPTMVLPAVVGWLVGLAWRMELLPGLSPAATGWRVPAWVVGERETRRRVAPTGDNGDGDRYRDLRRRLEGEAVAAAAAAAASGVGQSSDGQRQRHRSGME</sequence>
<name>A0AAD4GSX2_ASPNN</name>
<feature type="transmembrane region" description="Helical" evidence="6">
    <location>
        <begin position="12"/>
        <end position="31"/>
    </location>
</feature>
<keyword evidence="3 6" id="KW-1133">Transmembrane helix</keyword>
<feature type="transmembrane region" description="Helical" evidence="6">
    <location>
        <begin position="88"/>
        <end position="111"/>
    </location>
</feature>
<evidence type="ECO:0000256" key="4">
    <source>
        <dbReference type="ARBA" id="ARBA00023136"/>
    </source>
</evidence>
<keyword evidence="2 6" id="KW-0812">Transmembrane</keyword>
<protein>
    <recommendedName>
        <fullName evidence="9">UBA domain-containing protein Ucp14</fullName>
    </recommendedName>
</protein>
<evidence type="ECO:0000256" key="1">
    <source>
        <dbReference type="ARBA" id="ARBA00004141"/>
    </source>
</evidence>
<gene>
    <name evidence="7" type="ORF">FE257_009416</name>
</gene>
<evidence type="ECO:0008006" key="9">
    <source>
        <dbReference type="Google" id="ProtNLM"/>
    </source>
</evidence>
<dbReference type="EMBL" id="VCAU01000053">
    <property type="protein sequence ID" value="KAF9888026.1"/>
    <property type="molecule type" value="Genomic_DNA"/>
</dbReference>
<dbReference type="SUPFAM" id="SSF144091">
    <property type="entry name" value="Rhomboid-like"/>
    <property type="match status" value="1"/>
</dbReference>
<dbReference type="AlphaFoldDB" id="A0AAD4GSX2"/>
<dbReference type="GO" id="GO:0016020">
    <property type="term" value="C:membrane"/>
    <property type="evidence" value="ECO:0007669"/>
    <property type="project" value="UniProtKB-SubCell"/>
</dbReference>
<evidence type="ECO:0000256" key="2">
    <source>
        <dbReference type="ARBA" id="ARBA00022692"/>
    </source>
</evidence>
<evidence type="ECO:0000256" key="5">
    <source>
        <dbReference type="SAM" id="MobiDB-lite"/>
    </source>
</evidence>
<evidence type="ECO:0000313" key="7">
    <source>
        <dbReference type="EMBL" id="KAF9888026.1"/>
    </source>
</evidence>
<organism evidence="7 8">
    <name type="scientific">Aspergillus nanangensis</name>
    <dbReference type="NCBI Taxonomy" id="2582783"/>
    <lineage>
        <taxon>Eukaryota</taxon>
        <taxon>Fungi</taxon>
        <taxon>Dikarya</taxon>
        <taxon>Ascomycota</taxon>
        <taxon>Pezizomycotina</taxon>
        <taxon>Eurotiomycetes</taxon>
        <taxon>Eurotiomycetidae</taxon>
        <taxon>Eurotiales</taxon>
        <taxon>Aspergillaceae</taxon>
        <taxon>Aspergillus</taxon>
        <taxon>Aspergillus subgen. Circumdati</taxon>
    </lineage>
</organism>
<feature type="region of interest" description="Disordered" evidence="5">
    <location>
        <begin position="300"/>
        <end position="322"/>
    </location>
</feature>